<reference evidence="2 3" key="1">
    <citation type="submission" date="2023-06" db="EMBL/GenBank/DDBJ databases">
        <title>Comparative genomics of Bacillaceae isolates and their secondary metabolite potential.</title>
        <authorList>
            <person name="Song L."/>
            <person name="Nielsen L.J."/>
            <person name="Mohite O."/>
            <person name="Xu X."/>
            <person name="Weber T."/>
            <person name="Kovacs A.T."/>
        </authorList>
    </citation>
    <scope>NUCLEOTIDE SEQUENCE [LARGE SCALE GENOMIC DNA]</scope>
    <source>
        <strain evidence="2 3">DX2.1</strain>
    </source>
</reference>
<gene>
    <name evidence="2" type="ORF">QUG02_27470</name>
</gene>
<keyword evidence="1" id="KW-0472">Membrane</keyword>
<keyword evidence="1" id="KW-0812">Transmembrane</keyword>
<comment type="caution">
    <text evidence="2">The sequence shown here is derived from an EMBL/GenBank/DDBJ whole genome shotgun (WGS) entry which is preliminary data.</text>
</comment>
<proteinExistence type="predicted"/>
<organism evidence="2 3">
    <name type="scientific">Bacillus hominis</name>
    <dbReference type="NCBI Taxonomy" id="2817478"/>
    <lineage>
        <taxon>Bacteria</taxon>
        <taxon>Bacillati</taxon>
        <taxon>Bacillota</taxon>
        <taxon>Bacilli</taxon>
        <taxon>Bacillales</taxon>
        <taxon>Bacillaceae</taxon>
        <taxon>Bacillus</taxon>
        <taxon>Bacillus cereus group</taxon>
    </lineage>
</organism>
<protein>
    <submittedName>
        <fullName evidence="2">Uncharacterized protein</fullName>
    </submittedName>
</protein>
<evidence type="ECO:0000313" key="2">
    <source>
        <dbReference type="EMBL" id="MDM5441757.1"/>
    </source>
</evidence>
<evidence type="ECO:0000256" key="1">
    <source>
        <dbReference type="SAM" id="Phobius"/>
    </source>
</evidence>
<keyword evidence="3" id="KW-1185">Reference proteome</keyword>
<evidence type="ECO:0000313" key="3">
    <source>
        <dbReference type="Proteomes" id="UP001224139"/>
    </source>
</evidence>
<dbReference type="EMBL" id="JAUCFG010000003">
    <property type="protein sequence ID" value="MDM5441757.1"/>
    <property type="molecule type" value="Genomic_DNA"/>
</dbReference>
<feature type="transmembrane region" description="Helical" evidence="1">
    <location>
        <begin position="39"/>
        <end position="56"/>
    </location>
</feature>
<name>A0ABT7RFN6_9BACI</name>
<dbReference type="Proteomes" id="UP001224139">
    <property type="component" value="Unassembled WGS sequence"/>
</dbReference>
<sequence>MKKKKLFELEKKWSEREMSQEYYDYLEAEEEKKKEKDGIIILSIMVIVLFSFVFALKGCEESSQELKMEKAAETVSKCSDKMAILRGQVHEKKCDDARKLHYNYSESEWRAAKKKLIFVGGITEHDLLYDELKREIDEERDY</sequence>
<accession>A0ABT7RFN6</accession>
<keyword evidence="1" id="KW-1133">Transmembrane helix</keyword>
<dbReference type="RefSeq" id="WP_289361164.1">
    <property type="nucleotide sequence ID" value="NZ_JAUCFG010000003.1"/>
</dbReference>